<protein>
    <submittedName>
        <fullName evidence="2">SDR family oxidoreductase</fullName>
    </submittedName>
</protein>
<feature type="domain" description="NAD(P)-binding" evidence="1">
    <location>
        <begin position="7"/>
        <end position="189"/>
    </location>
</feature>
<dbReference type="InterPro" id="IPR036291">
    <property type="entry name" value="NAD(P)-bd_dom_sf"/>
</dbReference>
<dbReference type="Pfam" id="PF13460">
    <property type="entry name" value="NAD_binding_10"/>
    <property type="match status" value="1"/>
</dbReference>
<organism evidence="2 3">
    <name type="scientific">Paenalkalicoccus suaedae</name>
    <dbReference type="NCBI Taxonomy" id="2592382"/>
    <lineage>
        <taxon>Bacteria</taxon>
        <taxon>Bacillati</taxon>
        <taxon>Bacillota</taxon>
        <taxon>Bacilli</taxon>
        <taxon>Bacillales</taxon>
        <taxon>Bacillaceae</taxon>
        <taxon>Paenalkalicoccus</taxon>
    </lineage>
</organism>
<dbReference type="RefSeq" id="WP_176008686.1">
    <property type="nucleotide sequence ID" value="NZ_CP041372.2"/>
</dbReference>
<dbReference type="EMBL" id="CP041372">
    <property type="protein sequence ID" value="QKS70650.1"/>
    <property type="molecule type" value="Genomic_DNA"/>
</dbReference>
<proteinExistence type="predicted"/>
<dbReference type="PANTHER" id="PTHR15020:SF50">
    <property type="entry name" value="UPF0659 PROTEIN YMR090W"/>
    <property type="match status" value="1"/>
</dbReference>
<gene>
    <name evidence="2" type="ORF">FLK61_28320</name>
</gene>
<dbReference type="AlphaFoldDB" id="A0A859FCI7"/>
<dbReference type="InterPro" id="IPR016040">
    <property type="entry name" value="NAD(P)-bd_dom"/>
</dbReference>
<accession>A0A859FCI7</accession>
<name>A0A859FCI7_9BACI</name>
<reference evidence="3" key="1">
    <citation type="submission" date="2019-07" db="EMBL/GenBank/DDBJ databases">
        <title>Bacillus alkalisoli sp. nov. isolated from saline soil.</title>
        <authorList>
            <person name="Sun J.-Q."/>
            <person name="Xu L."/>
        </authorList>
    </citation>
    <scope>NUCLEOTIDE SEQUENCE [LARGE SCALE GENOMIC DNA]</scope>
    <source>
        <strain evidence="3">M4U3P1</strain>
    </source>
</reference>
<evidence type="ECO:0000313" key="3">
    <source>
        <dbReference type="Proteomes" id="UP000318138"/>
    </source>
</evidence>
<dbReference type="SUPFAM" id="SSF51735">
    <property type="entry name" value="NAD(P)-binding Rossmann-fold domains"/>
    <property type="match status" value="1"/>
</dbReference>
<sequence length="215" mass="23208">MNVLVIGANGQIGKHIVKMLGLSTQHNVKAMIRKEEQISTMEELGADSIVIGDLEEDFSHAFSDVDAVIFTAGSGGDTGKDMTEKIDREAAIKSVEYAENSNVKRYVMISSIGADAPEKADDNIRHYIEAKRAADDALKESGLTYTILRPGPLSNDDGQGTVKATKKLDSYDGSIPREDVANVAVNVLTLDETYNEIIELLSGDTAIGEALKTFK</sequence>
<evidence type="ECO:0000259" key="1">
    <source>
        <dbReference type="Pfam" id="PF13460"/>
    </source>
</evidence>
<dbReference type="PANTHER" id="PTHR15020">
    <property type="entry name" value="FLAVIN REDUCTASE-RELATED"/>
    <property type="match status" value="1"/>
</dbReference>
<dbReference type="Proteomes" id="UP000318138">
    <property type="component" value="Chromosome"/>
</dbReference>
<dbReference type="CDD" id="cd05243">
    <property type="entry name" value="SDR_a5"/>
    <property type="match status" value="1"/>
</dbReference>
<dbReference type="KEGG" id="psua:FLK61_28320"/>
<keyword evidence="3" id="KW-1185">Reference proteome</keyword>
<dbReference type="Gene3D" id="3.40.50.720">
    <property type="entry name" value="NAD(P)-binding Rossmann-like Domain"/>
    <property type="match status" value="1"/>
</dbReference>
<evidence type="ECO:0000313" key="2">
    <source>
        <dbReference type="EMBL" id="QKS70650.1"/>
    </source>
</evidence>